<dbReference type="GeneID" id="101846787"/>
<keyword evidence="2" id="KW-1185">Reference proteome</keyword>
<organism evidence="2 3">
    <name type="scientific">Aplysia californica</name>
    <name type="common">California sea hare</name>
    <dbReference type="NCBI Taxonomy" id="6500"/>
    <lineage>
        <taxon>Eukaryota</taxon>
        <taxon>Metazoa</taxon>
        <taxon>Spiralia</taxon>
        <taxon>Lophotrochozoa</taxon>
        <taxon>Mollusca</taxon>
        <taxon>Gastropoda</taxon>
        <taxon>Heterobranchia</taxon>
        <taxon>Euthyneura</taxon>
        <taxon>Tectipleura</taxon>
        <taxon>Aplysiida</taxon>
        <taxon>Aplysioidea</taxon>
        <taxon>Aplysiidae</taxon>
        <taxon>Aplysia</taxon>
    </lineage>
</organism>
<evidence type="ECO:0000313" key="3">
    <source>
        <dbReference type="RefSeq" id="XP_005091074.2"/>
    </source>
</evidence>
<keyword evidence="1" id="KW-0732">Signal</keyword>
<evidence type="ECO:0000313" key="2">
    <source>
        <dbReference type="Proteomes" id="UP000694888"/>
    </source>
</evidence>
<gene>
    <name evidence="3" type="primary">LOC101846787</name>
</gene>
<dbReference type="Proteomes" id="UP000694888">
    <property type="component" value="Unplaced"/>
</dbReference>
<reference evidence="3" key="1">
    <citation type="submission" date="2025-08" db="UniProtKB">
        <authorList>
            <consortium name="RefSeq"/>
        </authorList>
    </citation>
    <scope>IDENTIFICATION</scope>
</reference>
<proteinExistence type="predicted"/>
<sequence length="273" mass="30736">MLRLVLLVCLFCVSAHALFISGNKWNNLRVTWGLNIPKHFNAMPRTVSDAVKQNFKKISSCDKNAKWRGNRYVKDNDYAVVLLYDVNGYIAGIQTSIPNNQANGYPSSKIQPPFLPDGNRYTATAYFVDPSIICTRGRTAAQYAAQGTGTNLYIQETANPEASTQVPRNEADLANTKWTKGKCFFSMGMHYWYDVKENMDCGGLFPVFLLYNGGKLNAFGWAMQTGLSSSQYEHPDITVIDKFMQTVPTCLKSVKALSTMHIYLTDKYYLNFC</sequence>
<accession>A0ABM0JDB1</accession>
<name>A0ABM0JDB1_APLCA</name>
<dbReference type="RefSeq" id="XP_005091074.2">
    <property type="nucleotide sequence ID" value="XM_005091017.3"/>
</dbReference>
<evidence type="ECO:0000256" key="1">
    <source>
        <dbReference type="SAM" id="SignalP"/>
    </source>
</evidence>
<feature type="chain" id="PRO_5046414289" evidence="1">
    <location>
        <begin position="18"/>
        <end position="273"/>
    </location>
</feature>
<protein>
    <submittedName>
        <fullName evidence="3">Uncharacterized protein LOC101846787</fullName>
    </submittedName>
</protein>
<feature type="signal peptide" evidence="1">
    <location>
        <begin position="1"/>
        <end position="17"/>
    </location>
</feature>